<keyword evidence="3" id="KW-1185">Reference proteome</keyword>
<organism evidence="2 3">
    <name type="scientific">Paspalum notatum var. saurae</name>
    <dbReference type="NCBI Taxonomy" id="547442"/>
    <lineage>
        <taxon>Eukaryota</taxon>
        <taxon>Viridiplantae</taxon>
        <taxon>Streptophyta</taxon>
        <taxon>Embryophyta</taxon>
        <taxon>Tracheophyta</taxon>
        <taxon>Spermatophyta</taxon>
        <taxon>Magnoliopsida</taxon>
        <taxon>Liliopsida</taxon>
        <taxon>Poales</taxon>
        <taxon>Poaceae</taxon>
        <taxon>PACMAD clade</taxon>
        <taxon>Panicoideae</taxon>
        <taxon>Andropogonodae</taxon>
        <taxon>Paspaleae</taxon>
        <taxon>Paspalinae</taxon>
        <taxon>Paspalum</taxon>
    </lineage>
</organism>
<dbReference type="AlphaFoldDB" id="A0AAQ3SS34"/>
<dbReference type="Proteomes" id="UP001341281">
    <property type="component" value="Chromosome 02"/>
</dbReference>
<feature type="non-terminal residue" evidence="2">
    <location>
        <position position="192"/>
    </location>
</feature>
<evidence type="ECO:0000256" key="1">
    <source>
        <dbReference type="SAM" id="MobiDB-lite"/>
    </source>
</evidence>
<name>A0AAQ3SS34_PASNO</name>
<feature type="compositionally biased region" description="Basic residues" evidence="1">
    <location>
        <begin position="162"/>
        <end position="172"/>
    </location>
</feature>
<feature type="compositionally biased region" description="Pro residues" evidence="1">
    <location>
        <begin position="173"/>
        <end position="192"/>
    </location>
</feature>
<reference evidence="2 3" key="1">
    <citation type="submission" date="2024-02" db="EMBL/GenBank/DDBJ databases">
        <title>High-quality chromosome-scale genome assembly of Pensacola bahiagrass (Paspalum notatum Flugge var. saurae).</title>
        <authorList>
            <person name="Vega J.M."/>
            <person name="Podio M."/>
            <person name="Orjuela J."/>
            <person name="Siena L.A."/>
            <person name="Pessino S.C."/>
            <person name="Combes M.C."/>
            <person name="Mariac C."/>
            <person name="Albertini E."/>
            <person name="Pupilli F."/>
            <person name="Ortiz J.P.A."/>
            <person name="Leblanc O."/>
        </authorList>
    </citation>
    <scope>NUCLEOTIDE SEQUENCE [LARGE SCALE GENOMIC DNA]</scope>
    <source>
        <strain evidence="2">R1</strain>
        <tissue evidence="2">Leaf</tissue>
    </source>
</reference>
<dbReference type="EMBL" id="CP144746">
    <property type="protein sequence ID" value="WVZ59555.1"/>
    <property type="molecule type" value="Genomic_DNA"/>
</dbReference>
<feature type="non-terminal residue" evidence="2">
    <location>
        <position position="1"/>
    </location>
</feature>
<protein>
    <submittedName>
        <fullName evidence="2">Uncharacterized protein</fullName>
    </submittedName>
</protein>
<proteinExistence type="predicted"/>
<accession>A0AAQ3SS34</accession>
<evidence type="ECO:0000313" key="2">
    <source>
        <dbReference type="EMBL" id="WVZ59555.1"/>
    </source>
</evidence>
<evidence type="ECO:0000313" key="3">
    <source>
        <dbReference type="Proteomes" id="UP001341281"/>
    </source>
</evidence>
<sequence length="192" mass="20748">LLTEVVGKIHYEPNPNPKPFFLFPANASPTAPVSHLSSCHTRILLRCPSPNLLPRSTRRPNPLRLYIHWCRSRAPANAQSIAPLLLQASAAVLCVAVEEHGAAHPRTPSALQVSAPIVGHPSTAKSTGQRRMRRSHGGAASRCCCFIVAIRYVLVEPTQQGHKRKPIARKVLRPPPLPPASAASPPPNPSPE</sequence>
<gene>
    <name evidence="2" type="ORF">U9M48_009680</name>
</gene>
<feature type="region of interest" description="Disordered" evidence="1">
    <location>
        <begin position="162"/>
        <end position="192"/>
    </location>
</feature>